<accession>A0A4S2K219</accession>
<evidence type="ECO:0000313" key="2">
    <source>
        <dbReference type="EMBL" id="TGZ42266.1"/>
    </source>
</evidence>
<feature type="compositionally biased region" description="Polar residues" evidence="1">
    <location>
        <begin position="120"/>
        <end position="129"/>
    </location>
</feature>
<comment type="caution">
    <text evidence="2">The sequence shown here is derived from an EMBL/GenBank/DDBJ whole genome shotgun (WGS) entry which is preliminary data.</text>
</comment>
<evidence type="ECO:0000313" key="3">
    <source>
        <dbReference type="Proteomes" id="UP000310200"/>
    </source>
</evidence>
<sequence length="148" mass="16960">MARSKVAESAKANGRIKLQRRFLPPSVSCQTMPSRVTEVPGSQGPKHSGSVMVPTLVPTHTSDMSCNTKFDERKKTRRREDRGRSRTRIKVRRGESKSERVGQRETRKRERVKEGFRLQYGSQASSGDGNKSEVMIFKRQRRCRAPER</sequence>
<protein>
    <submittedName>
        <fullName evidence="2">Uncharacterized protein</fullName>
    </submittedName>
</protein>
<feature type="compositionally biased region" description="Basic and acidic residues" evidence="1">
    <location>
        <begin position="69"/>
        <end position="84"/>
    </location>
</feature>
<feature type="compositionally biased region" description="Polar residues" evidence="1">
    <location>
        <begin position="58"/>
        <end position="68"/>
    </location>
</feature>
<name>A0A4S2K219_9HYME</name>
<feature type="compositionally biased region" description="Basic and acidic residues" evidence="1">
    <location>
        <begin position="92"/>
        <end position="116"/>
    </location>
</feature>
<reference evidence="2 3" key="1">
    <citation type="journal article" date="2019" name="Philos. Trans. R. Soc. Lond., B, Biol. Sci.">
        <title>Ant behaviour and brain gene expression of defending hosts depend on the ecological success of the intruding social parasite.</title>
        <authorList>
            <person name="Kaur R."/>
            <person name="Stoldt M."/>
            <person name="Jongepier E."/>
            <person name="Feldmeyer B."/>
            <person name="Menzel F."/>
            <person name="Bornberg-Bauer E."/>
            <person name="Foitzik S."/>
        </authorList>
    </citation>
    <scope>NUCLEOTIDE SEQUENCE [LARGE SCALE GENOMIC DNA]</scope>
    <source>
        <tissue evidence="2">Whole body</tissue>
    </source>
</reference>
<keyword evidence="3" id="KW-1185">Reference proteome</keyword>
<gene>
    <name evidence="2" type="ORF">DBV15_07837</name>
</gene>
<feature type="compositionally biased region" description="Basic residues" evidence="1">
    <location>
        <begin position="138"/>
        <end position="148"/>
    </location>
</feature>
<feature type="region of interest" description="Disordered" evidence="1">
    <location>
        <begin position="24"/>
        <end position="148"/>
    </location>
</feature>
<proteinExistence type="predicted"/>
<dbReference type="EMBL" id="QBLH01003218">
    <property type="protein sequence ID" value="TGZ42266.1"/>
    <property type="molecule type" value="Genomic_DNA"/>
</dbReference>
<dbReference type="AlphaFoldDB" id="A0A4S2K219"/>
<evidence type="ECO:0000256" key="1">
    <source>
        <dbReference type="SAM" id="MobiDB-lite"/>
    </source>
</evidence>
<dbReference type="Proteomes" id="UP000310200">
    <property type="component" value="Unassembled WGS sequence"/>
</dbReference>
<organism evidence="2 3">
    <name type="scientific">Temnothorax longispinosus</name>
    <dbReference type="NCBI Taxonomy" id="300112"/>
    <lineage>
        <taxon>Eukaryota</taxon>
        <taxon>Metazoa</taxon>
        <taxon>Ecdysozoa</taxon>
        <taxon>Arthropoda</taxon>
        <taxon>Hexapoda</taxon>
        <taxon>Insecta</taxon>
        <taxon>Pterygota</taxon>
        <taxon>Neoptera</taxon>
        <taxon>Endopterygota</taxon>
        <taxon>Hymenoptera</taxon>
        <taxon>Apocrita</taxon>
        <taxon>Aculeata</taxon>
        <taxon>Formicoidea</taxon>
        <taxon>Formicidae</taxon>
        <taxon>Myrmicinae</taxon>
        <taxon>Temnothorax</taxon>
    </lineage>
</organism>